<gene>
    <name evidence="1" type="ORF">BpHYR1_037164</name>
</gene>
<dbReference type="EMBL" id="REGN01003554">
    <property type="protein sequence ID" value="RNA21974.1"/>
    <property type="molecule type" value="Genomic_DNA"/>
</dbReference>
<evidence type="ECO:0000313" key="1">
    <source>
        <dbReference type="EMBL" id="RNA21974.1"/>
    </source>
</evidence>
<name>A0A3M7REW2_BRAPC</name>
<keyword evidence="2" id="KW-1185">Reference proteome</keyword>
<comment type="caution">
    <text evidence="1">The sequence shown here is derived from an EMBL/GenBank/DDBJ whole genome shotgun (WGS) entry which is preliminary data.</text>
</comment>
<evidence type="ECO:0000313" key="2">
    <source>
        <dbReference type="Proteomes" id="UP000276133"/>
    </source>
</evidence>
<accession>A0A3M7REW2</accession>
<organism evidence="1 2">
    <name type="scientific">Brachionus plicatilis</name>
    <name type="common">Marine rotifer</name>
    <name type="synonym">Brachionus muelleri</name>
    <dbReference type="NCBI Taxonomy" id="10195"/>
    <lineage>
        <taxon>Eukaryota</taxon>
        <taxon>Metazoa</taxon>
        <taxon>Spiralia</taxon>
        <taxon>Gnathifera</taxon>
        <taxon>Rotifera</taxon>
        <taxon>Eurotatoria</taxon>
        <taxon>Monogononta</taxon>
        <taxon>Pseudotrocha</taxon>
        <taxon>Ploima</taxon>
        <taxon>Brachionidae</taxon>
        <taxon>Brachionus</taxon>
    </lineage>
</organism>
<proteinExistence type="predicted"/>
<reference evidence="1 2" key="1">
    <citation type="journal article" date="2018" name="Sci. Rep.">
        <title>Genomic signatures of local adaptation to the degree of environmental predictability in rotifers.</title>
        <authorList>
            <person name="Franch-Gras L."/>
            <person name="Hahn C."/>
            <person name="Garcia-Roger E.M."/>
            <person name="Carmona M.J."/>
            <person name="Serra M."/>
            <person name="Gomez A."/>
        </authorList>
    </citation>
    <scope>NUCLEOTIDE SEQUENCE [LARGE SCALE GENOMIC DNA]</scope>
    <source>
        <strain evidence="1">HYR1</strain>
    </source>
</reference>
<protein>
    <submittedName>
        <fullName evidence="1">Uncharacterized protein</fullName>
    </submittedName>
</protein>
<dbReference type="AlphaFoldDB" id="A0A3M7REW2"/>
<sequence>MIVKHTVSNANIAYNPPCLDILGLDPSISRKYPPSLMRMTAKPGFELSKKFDSFYPICYTLDNAVGIRRQRRPIFGSRI</sequence>
<dbReference type="Proteomes" id="UP000276133">
    <property type="component" value="Unassembled WGS sequence"/>
</dbReference>